<dbReference type="Proteomes" id="UP000245119">
    <property type="component" value="Linkage Group LG9"/>
</dbReference>
<name>A0A2T7NTS7_POMCA</name>
<proteinExistence type="predicted"/>
<sequence>MVSYLLSVMVVAATITCEISGQEKYQEHLTSGERESKCQSQQAAGRRHADVLRCSFQVDVNNFHVQFYPEGSFNKNVPDMDVVVSCSSSCEIPEAFKDYIFINQSVFHSSEDHTYTFDVLPSKTTNGSFMCQAFHEADTLFTDFCNVSDHIPSHKSYRCPASRVISSWTPRGTDEGKQQYHGVSNVVVVAVVAVTRTCDSCPCRSLEDFTVNSPTGENWLHSDVEQSNSGNVSPDSQGTPEITQTTVQTESEEDIRLLSRTDEVSAVHREQKG</sequence>
<evidence type="ECO:0008006" key="5">
    <source>
        <dbReference type="Google" id="ProtNLM"/>
    </source>
</evidence>
<dbReference type="AlphaFoldDB" id="A0A2T7NTS7"/>
<protein>
    <recommendedName>
        <fullName evidence="5">Ig-like domain-containing protein</fullName>
    </recommendedName>
</protein>
<dbReference type="EMBL" id="PZQS01000009">
    <property type="protein sequence ID" value="PVD24553.1"/>
    <property type="molecule type" value="Genomic_DNA"/>
</dbReference>
<feature type="compositionally biased region" description="Polar residues" evidence="1">
    <location>
        <begin position="225"/>
        <end position="249"/>
    </location>
</feature>
<feature type="compositionally biased region" description="Basic and acidic residues" evidence="1">
    <location>
        <begin position="254"/>
        <end position="273"/>
    </location>
</feature>
<feature type="region of interest" description="Disordered" evidence="1">
    <location>
        <begin position="214"/>
        <end position="273"/>
    </location>
</feature>
<gene>
    <name evidence="3" type="ORF">C0Q70_15036</name>
</gene>
<accession>A0A2T7NTS7</accession>
<reference evidence="3 4" key="1">
    <citation type="submission" date="2018-04" db="EMBL/GenBank/DDBJ databases">
        <title>The genome of golden apple snail Pomacea canaliculata provides insight into stress tolerance and invasive adaptation.</title>
        <authorList>
            <person name="Liu C."/>
            <person name="Liu B."/>
            <person name="Ren Y."/>
            <person name="Zhang Y."/>
            <person name="Wang H."/>
            <person name="Li S."/>
            <person name="Jiang F."/>
            <person name="Yin L."/>
            <person name="Zhang G."/>
            <person name="Qian W."/>
            <person name="Fan W."/>
        </authorList>
    </citation>
    <scope>NUCLEOTIDE SEQUENCE [LARGE SCALE GENOMIC DNA]</scope>
    <source>
        <strain evidence="3">SZHN2017</strain>
        <tissue evidence="3">Muscle</tissue>
    </source>
</reference>
<evidence type="ECO:0000256" key="1">
    <source>
        <dbReference type="SAM" id="MobiDB-lite"/>
    </source>
</evidence>
<comment type="caution">
    <text evidence="3">The sequence shown here is derived from an EMBL/GenBank/DDBJ whole genome shotgun (WGS) entry which is preliminary data.</text>
</comment>
<keyword evidence="2" id="KW-0732">Signal</keyword>
<keyword evidence="4" id="KW-1185">Reference proteome</keyword>
<evidence type="ECO:0000313" key="4">
    <source>
        <dbReference type="Proteomes" id="UP000245119"/>
    </source>
</evidence>
<evidence type="ECO:0000313" key="3">
    <source>
        <dbReference type="EMBL" id="PVD24553.1"/>
    </source>
</evidence>
<feature type="chain" id="PRO_5015452666" description="Ig-like domain-containing protein" evidence="2">
    <location>
        <begin position="22"/>
        <end position="273"/>
    </location>
</feature>
<evidence type="ECO:0000256" key="2">
    <source>
        <dbReference type="SAM" id="SignalP"/>
    </source>
</evidence>
<feature type="signal peptide" evidence="2">
    <location>
        <begin position="1"/>
        <end position="21"/>
    </location>
</feature>
<organism evidence="3 4">
    <name type="scientific">Pomacea canaliculata</name>
    <name type="common">Golden apple snail</name>
    <dbReference type="NCBI Taxonomy" id="400727"/>
    <lineage>
        <taxon>Eukaryota</taxon>
        <taxon>Metazoa</taxon>
        <taxon>Spiralia</taxon>
        <taxon>Lophotrochozoa</taxon>
        <taxon>Mollusca</taxon>
        <taxon>Gastropoda</taxon>
        <taxon>Caenogastropoda</taxon>
        <taxon>Architaenioglossa</taxon>
        <taxon>Ampullarioidea</taxon>
        <taxon>Ampullariidae</taxon>
        <taxon>Pomacea</taxon>
    </lineage>
</organism>